<dbReference type="FunFam" id="3.40.1190.20:FF:000002">
    <property type="entry name" value="Bifunctional protein HldE"/>
    <property type="match status" value="1"/>
</dbReference>
<keyword evidence="8 11" id="KW-0511">Multifunctional enzyme</keyword>
<evidence type="ECO:0000256" key="10">
    <source>
        <dbReference type="ARBA" id="ARBA00047428"/>
    </source>
</evidence>
<comment type="subunit">
    <text evidence="11">Homodimer.</text>
</comment>
<evidence type="ECO:0000256" key="2">
    <source>
        <dbReference type="ARBA" id="ARBA00003753"/>
    </source>
</evidence>
<comment type="catalytic activity">
    <reaction evidence="10 11">
        <text>D-glycero-beta-D-manno-heptose 1-phosphate + ATP + H(+) = ADP-D-glycero-beta-D-manno-heptose + diphosphate</text>
        <dbReference type="Rhea" id="RHEA:27465"/>
        <dbReference type="ChEBI" id="CHEBI:15378"/>
        <dbReference type="ChEBI" id="CHEBI:30616"/>
        <dbReference type="ChEBI" id="CHEBI:33019"/>
        <dbReference type="ChEBI" id="CHEBI:59967"/>
        <dbReference type="ChEBI" id="CHEBI:61593"/>
        <dbReference type="EC" id="2.7.7.70"/>
    </reaction>
</comment>
<organism evidence="14 15">
    <name type="scientific">Pelovirga terrestris</name>
    <dbReference type="NCBI Taxonomy" id="2771352"/>
    <lineage>
        <taxon>Bacteria</taxon>
        <taxon>Pseudomonadati</taxon>
        <taxon>Thermodesulfobacteriota</taxon>
        <taxon>Desulfuromonadia</taxon>
        <taxon>Geobacterales</taxon>
        <taxon>Geobacteraceae</taxon>
        <taxon>Pelovirga</taxon>
    </lineage>
</organism>
<evidence type="ECO:0000256" key="4">
    <source>
        <dbReference type="ARBA" id="ARBA00022695"/>
    </source>
</evidence>
<dbReference type="EC" id="2.7.7.70" evidence="11"/>
<evidence type="ECO:0000259" key="13">
    <source>
        <dbReference type="Pfam" id="PF01467"/>
    </source>
</evidence>
<accession>A0A8J6QZ38</accession>
<dbReference type="Gene3D" id="3.40.50.620">
    <property type="entry name" value="HUPs"/>
    <property type="match status" value="1"/>
</dbReference>
<evidence type="ECO:0000256" key="6">
    <source>
        <dbReference type="ARBA" id="ARBA00022777"/>
    </source>
</evidence>
<dbReference type="InterPro" id="IPR011913">
    <property type="entry name" value="RfaE_dom_I"/>
</dbReference>
<comment type="function">
    <text evidence="2 11">Catalyzes the ADP transfer from ATP to D-glycero-beta-D-manno-heptose 1-phosphate, yielding ADP-D-glycero-beta-D-manno-heptose.</text>
</comment>
<feature type="domain" description="Cytidyltransferase-like" evidence="13">
    <location>
        <begin position="356"/>
        <end position="464"/>
    </location>
</feature>
<dbReference type="NCBIfam" id="TIGR00125">
    <property type="entry name" value="cyt_tran_rel"/>
    <property type="match status" value="1"/>
</dbReference>
<keyword evidence="9 11" id="KW-0119">Carbohydrate metabolism</keyword>
<proteinExistence type="inferred from homology"/>
<gene>
    <name evidence="11 14" type="primary">hldE</name>
    <name evidence="14" type="ORF">ICT70_10085</name>
</gene>
<evidence type="ECO:0000256" key="3">
    <source>
        <dbReference type="ARBA" id="ARBA00022679"/>
    </source>
</evidence>
<keyword evidence="6 11" id="KW-0418">Kinase</keyword>
<comment type="similarity">
    <text evidence="11">In the N-terminal section; belongs to the carbohydrate kinase PfkB family.</text>
</comment>
<dbReference type="InterPro" id="IPR004821">
    <property type="entry name" value="Cyt_trans-like"/>
</dbReference>
<dbReference type="CDD" id="cd01172">
    <property type="entry name" value="RfaE_like"/>
    <property type="match status" value="1"/>
</dbReference>
<dbReference type="Pfam" id="PF00294">
    <property type="entry name" value="PfkB"/>
    <property type="match status" value="1"/>
</dbReference>
<sequence>MKPNQVESFLARLPDLRVLVIGDLMLDEYIWGRTERISPEAPVQVVDVVRGDLRLGGAGNVVNNLLTLGCQVDVISVLGEDEDGISLHRMLEKKKIGTGGIVFEQQRTTSRKTRVLAGNQQMLRIDRESREPIVETTQALLIKRVREMIPSCQVVLVSDYLKGLLTEGFLKEIIAIGIAAEVPVVIDPKGDNYDKYQGATLLTPNRKEAQIASGIVITDEQSLLRAGRLLLTNLQLDALVLTRSEEGMSLFSRDGSEIHLPTEAREVFDVSGAGDTVLALLGLGLGAGLSLADTARIANLAAGIVVGKVGTSTVSSEELIDVAGRLTGDSDAKIKHPDILSVLLKRERQLGRKIVFTNGCFDLLHVGHVKYLQKARNLGDLLILGLNSDASIRRLKGSKRPLISEEERAHLLAALKCIDYVVVFNDDTPLELIHVLRPDILVKGGDYSPDDVVGKELVESYGGRVDIIPFVDGKSTTNIIERILEQYRDE</sequence>
<feature type="region of interest" description="Cytidylyltransferase" evidence="11">
    <location>
        <begin position="356"/>
        <end position="490"/>
    </location>
</feature>
<comment type="caution">
    <text evidence="14">The sequence shown here is derived from an EMBL/GenBank/DDBJ whole genome shotgun (WGS) entry which is preliminary data.</text>
</comment>
<comment type="pathway">
    <text evidence="11">Nucleotide-sugar biosynthesis; ADP-L-glycero-beta-D-manno-heptose biosynthesis; ADP-L-glycero-beta-D-manno-heptose from D-glycero-beta-D-manno-heptose 7-phosphate: step 3/4.</text>
</comment>
<dbReference type="InterPro" id="IPR029056">
    <property type="entry name" value="Ribokinase-like"/>
</dbReference>
<dbReference type="InterPro" id="IPR011611">
    <property type="entry name" value="PfkB_dom"/>
</dbReference>
<dbReference type="GO" id="GO:0033785">
    <property type="term" value="F:heptose 7-phosphate kinase activity"/>
    <property type="evidence" value="ECO:0007669"/>
    <property type="project" value="UniProtKB-UniRule"/>
</dbReference>
<dbReference type="EC" id="2.7.1.167" evidence="11"/>
<evidence type="ECO:0000256" key="1">
    <source>
        <dbReference type="ARBA" id="ARBA00002319"/>
    </source>
</evidence>
<evidence type="ECO:0000256" key="7">
    <source>
        <dbReference type="ARBA" id="ARBA00022840"/>
    </source>
</evidence>
<evidence type="ECO:0000313" key="15">
    <source>
        <dbReference type="Proteomes" id="UP000632828"/>
    </source>
</evidence>
<evidence type="ECO:0000259" key="12">
    <source>
        <dbReference type="Pfam" id="PF00294"/>
    </source>
</evidence>
<dbReference type="Pfam" id="PF01467">
    <property type="entry name" value="CTP_transf_like"/>
    <property type="match status" value="1"/>
</dbReference>
<dbReference type="InterPro" id="IPR011914">
    <property type="entry name" value="RfaE_dom_II"/>
</dbReference>
<evidence type="ECO:0000256" key="9">
    <source>
        <dbReference type="ARBA" id="ARBA00023277"/>
    </source>
</evidence>
<dbReference type="AlphaFoldDB" id="A0A8J6QZ38"/>
<dbReference type="GO" id="GO:0016773">
    <property type="term" value="F:phosphotransferase activity, alcohol group as acceptor"/>
    <property type="evidence" value="ECO:0007669"/>
    <property type="project" value="InterPro"/>
</dbReference>
<keyword evidence="5 11" id="KW-0547">Nucleotide-binding</keyword>
<feature type="domain" description="Carbohydrate kinase PfkB" evidence="12">
    <location>
        <begin position="17"/>
        <end position="314"/>
    </location>
</feature>
<keyword evidence="4 11" id="KW-0548">Nucleotidyltransferase</keyword>
<comment type="catalytic activity">
    <reaction evidence="11">
        <text>D-glycero-beta-D-manno-heptose 7-phosphate + ATP = D-glycero-beta-D-manno-heptose 1,7-bisphosphate + ADP + H(+)</text>
        <dbReference type="Rhea" id="RHEA:27473"/>
        <dbReference type="ChEBI" id="CHEBI:15378"/>
        <dbReference type="ChEBI" id="CHEBI:30616"/>
        <dbReference type="ChEBI" id="CHEBI:60204"/>
        <dbReference type="ChEBI" id="CHEBI:60208"/>
        <dbReference type="ChEBI" id="CHEBI:456216"/>
        <dbReference type="EC" id="2.7.1.167"/>
    </reaction>
</comment>
<feature type="region of interest" description="Ribokinase" evidence="11">
    <location>
        <begin position="1"/>
        <end position="329"/>
    </location>
</feature>
<evidence type="ECO:0000256" key="11">
    <source>
        <dbReference type="HAMAP-Rule" id="MF_01603"/>
    </source>
</evidence>
<keyword evidence="15" id="KW-1185">Reference proteome</keyword>
<dbReference type="NCBIfam" id="TIGR02199">
    <property type="entry name" value="rfaE_dom_II"/>
    <property type="match status" value="1"/>
</dbReference>
<evidence type="ECO:0000256" key="8">
    <source>
        <dbReference type="ARBA" id="ARBA00023268"/>
    </source>
</evidence>
<dbReference type="NCBIfam" id="TIGR02198">
    <property type="entry name" value="rfaE_dom_I"/>
    <property type="match status" value="1"/>
</dbReference>
<dbReference type="PANTHER" id="PTHR46969">
    <property type="entry name" value="BIFUNCTIONAL PROTEIN HLDE"/>
    <property type="match status" value="1"/>
</dbReference>
<dbReference type="NCBIfam" id="NF008454">
    <property type="entry name" value="PRK11316.1"/>
    <property type="match status" value="1"/>
</dbReference>
<dbReference type="Proteomes" id="UP000632828">
    <property type="component" value="Unassembled WGS sequence"/>
</dbReference>
<keyword evidence="3 11" id="KW-0808">Transferase</keyword>
<reference evidence="14" key="1">
    <citation type="submission" date="2020-09" db="EMBL/GenBank/DDBJ databases">
        <title>Pelobacter alkaliphilus sp. nov., a novel anaerobic arsenate-reducing bacterium from terrestrial mud volcano.</title>
        <authorList>
            <person name="Khomyakova M.A."/>
            <person name="Merkel A.Y."/>
            <person name="Slobodkin A.I."/>
        </authorList>
    </citation>
    <scope>NUCLEOTIDE SEQUENCE</scope>
    <source>
        <strain evidence="14">M08fum</strain>
    </source>
</reference>
<dbReference type="UniPathway" id="UPA00356">
    <property type="reaction ID" value="UER00437"/>
</dbReference>
<dbReference type="Gene3D" id="3.40.1190.20">
    <property type="match status" value="1"/>
</dbReference>
<evidence type="ECO:0000313" key="14">
    <source>
        <dbReference type="EMBL" id="MBD1401022.1"/>
    </source>
</evidence>
<feature type="binding site" evidence="11">
    <location>
        <begin position="205"/>
        <end position="208"/>
    </location>
    <ligand>
        <name>ATP</name>
        <dbReference type="ChEBI" id="CHEBI:30616"/>
    </ligand>
</feature>
<comment type="similarity">
    <text evidence="11">In the C-terminal section; belongs to the cytidylyltransferase family.</text>
</comment>
<dbReference type="SUPFAM" id="SSF52374">
    <property type="entry name" value="Nucleotidylyl transferase"/>
    <property type="match status" value="1"/>
</dbReference>
<dbReference type="GO" id="GO:0033786">
    <property type="term" value="F:heptose-1-phosphate adenylyltransferase activity"/>
    <property type="evidence" value="ECO:0007669"/>
    <property type="project" value="UniProtKB-UniRule"/>
</dbReference>
<evidence type="ECO:0000256" key="5">
    <source>
        <dbReference type="ARBA" id="ARBA00022741"/>
    </source>
</evidence>
<dbReference type="InterPro" id="IPR014729">
    <property type="entry name" value="Rossmann-like_a/b/a_fold"/>
</dbReference>
<dbReference type="HAMAP" id="MF_01603">
    <property type="entry name" value="HldE"/>
    <property type="match status" value="1"/>
</dbReference>
<dbReference type="SUPFAM" id="SSF53613">
    <property type="entry name" value="Ribokinase-like"/>
    <property type="match status" value="1"/>
</dbReference>
<protein>
    <recommendedName>
        <fullName evidence="11">Bifunctional protein HldE</fullName>
    </recommendedName>
    <domain>
        <recommendedName>
            <fullName evidence="11">D-beta-D-heptose 7-phosphate kinase</fullName>
            <ecNumber evidence="11">2.7.1.167</ecNumber>
        </recommendedName>
        <alternativeName>
            <fullName evidence="11">D-beta-D-heptose 7-phosphotransferase</fullName>
        </alternativeName>
        <alternativeName>
            <fullName evidence="11">D-glycero-beta-D-manno-heptose-7-phosphate kinase</fullName>
        </alternativeName>
    </domain>
    <domain>
        <recommendedName>
            <fullName evidence="11">D-beta-D-heptose 1-phosphate adenylyltransferase</fullName>
            <ecNumber evidence="11">2.7.7.70</ecNumber>
        </recommendedName>
        <alternativeName>
            <fullName evidence="11">D-glycero-beta-D-manno-heptose 1-phosphate adenylyltransferase</fullName>
        </alternativeName>
    </domain>
</protein>
<dbReference type="GO" id="GO:0005524">
    <property type="term" value="F:ATP binding"/>
    <property type="evidence" value="ECO:0007669"/>
    <property type="project" value="UniProtKB-UniRule"/>
</dbReference>
<dbReference type="RefSeq" id="WP_191156162.1">
    <property type="nucleotide sequence ID" value="NZ_JACWUN010000010.1"/>
</dbReference>
<comment type="pathway">
    <text evidence="11">Nucleotide-sugar biosynthesis; ADP-L-glycero-beta-D-manno-heptose biosynthesis; ADP-L-glycero-beta-D-manno-heptose from D-glycero-beta-D-manno-heptose 7-phosphate: step 1/4.</text>
</comment>
<dbReference type="GO" id="GO:0005829">
    <property type="term" value="C:cytosol"/>
    <property type="evidence" value="ECO:0007669"/>
    <property type="project" value="TreeGrafter"/>
</dbReference>
<dbReference type="PANTHER" id="PTHR46969:SF1">
    <property type="entry name" value="BIFUNCTIONAL PROTEIN HLDE"/>
    <property type="match status" value="1"/>
</dbReference>
<feature type="active site" evidence="11">
    <location>
        <position position="275"/>
    </location>
</feature>
<name>A0A8J6QZ38_9BACT</name>
<dbReference type="InterPro" id="IPR023030">
    <property type="entry name" value="Bifunc_HldE"/>
</dbReference>
<keyword evidence="7 11" id="KW-0067">ATP-binding</keyword>
<comment type="function">
    <text evidence="1 11">Catalyzes the phosphorylation of D-glycero-D-manno-heptose 7-phosphate at the C-1 position to selectively form D-glycero-beta-D-manno-heptose-1,7-bisphosphate.</text>
</comment>
<dbReference type="GO" id="GO:0097171">
    <property type="term" value="P:ADP-L-glycero-beta-D-manno-heptose biosynthetic process"/>
    <property type="evidence" value="ECO:0007669"/>
    <property type="project" value="UniProtKB-UniPathway"/>
</dbReference>
<dbReference type="EMBL" id="JACWUN010000010">
    <property type="protein sequence ID" value="MBD1401022.1"/>
    <property type="molecule type" value="Genomic_DNA"/>
</dbReference>